<accession>A0A399CTX1</accession>
<evidence type="ECO:0000313" key="2">
    <source>
        <dbReference type="EMBL" id="RIH63334.1"/>
    </source>
</evidence>
<dbReference type="RefSeq" id="WP_119351739.1">
    <property type="nucleotide sequence ID" value="NZ_JBFHKJ010000115.1"/>
</dbReference>
<comment type="caution">
    <text evidence="2">The sequence shown here is derived from an EMBL/GenBank/DDBJ whole genome shotgun (WGS) entry which is preliminary data.</text>
</comment>
<dbReference type="EMBL" id="QWET01000022">
    <property type="protein sequence ID" value="RIH63334.1"/>
    <property type="molecule type" value="Genomic_DNA"/>
</dbReference>
<keyword evidence="1" id="KW-0472">Membrane</keyword>
<sequence length="195" mass="22549">MKLKQKQGARYREFELQDNILHVKTKSMGEKNEYTIDIEFLGDEKFYKTHSRLGPRIIGIVFFAIMLIAIYGFLLEENRSESSNIVGLVLGIIVGGGIGLLAFLSPLRNELHLVGGSSQVMFFLNSPSKEEMENFVEEIIHRTRSVLLEKYGKIDPDLPEEIQMNNLYWLKNRGLISEEAYENLKLEYKTRRLMT</sequence>
<reference evidence="2 3" key="1">
    <citation type="journal article" date="2015" name="Int. J. Syst. Evol. Microbiol.">
        <title>Mariniphaga sediminis sp. nov., isolated from coastal sediment.</title>
        <authorList>
            <person name="Wang F.Q."/>
            <person name="Shen Q.Y."/>
            <person name="Chen G.J."/>
            <person name="Du Z.J."/>
        </authorList>
    </citation>
    <scope>NUCLEOTIDE SEQUENCE [LARGE SCALE GENOMIC DNA]</scope>
    <source>
        <strain evidence="2 3">SY21</strain>
    </source>
</reference>
<keyword evidence="3" id="KW-1185">Reference proteome</keyword>
<organism evidence="2 3">
    <name type="scientific">Mariniphaga sediminis</name>
    <dbReference type="NCBI Taxonomy" id="1628158"/>
    <lineage>
        <taxon>Bacteria</taxon>
        <taxon>Pseudomonadati</taxon>
        <taxon>Bacteroidota</taxon>
        <taxon>Bacteroidia</taxon>
        <taxon>Marinilabiliales</taxon>
        <taxon>Prolixibacteraceae</taxon>
        <taxon>Mariniphaga</taxon>
    </lineage>
</organism>
<keyword evidence="1" id="KW-0812">Transmembrane</keyword>
<feature type="transmembrane region" description="Helical" evidence="1">
    <location>
        <begin position="85"/>
        <end position="104"/>
    </location>
</feature>
<gene>
    <name evidence="2" type="ORF">D1164_20320</name>
</gene>
<dbReference type="AlphaFoldDB" id="A0A399CTX1"/>
<proteinExistence type="predicted"/>
<protein>
    <submittedName>
        <fullName evidence="2">Uncharacterized protein</fullName>
    </submittedName>
</protein>
<keyword evidence="1" id="KW-1133">Transmembrane helix</keyword>
<dbReference type="OrthoDB" id="1447173at2"/>
<evidence type="ECO:0000313" key="3">
    <source>
        <dbReference type="Proteomes" id="UP000266441"/>
    </source>
</evidence>
<dbReference type="Proteomes" id="UP000266441">
    <property type="component" value="Unassembled WGS sequence"/>
</dbReference>
<name>A0A399CTX1_9BACT</name>
<evidence type="ECO:0000256" key="1">
    <source>
        <dbReference type="SAM" id="Phobius"/>
    </source>
</evidence>
<feature type="transmembrane region" description="Helical" evidence="1">
    <location>
        <begin position="53"/>
        <end position="73"/>
    </location>
</feature>